<comment type="caution">
    <text evidence="6">The sequence shown here is derived from an EMBL/GenBank/DDBJ whole genome shotgun (WGS) entry which is preliminary data.</text>
</comment>
<proteinExistence type="inferred from homology"/>
<evidence type="ECO:0000256" key="2">
    <source>
        <dbReference type="ARBA" id="ARBA00023015"/>
    </source>
</evidence>
<dbReference type="Gene3D" id="3.40.190.290">
    <property type="match status" value="1"/>
</dbReference>
<dbReference type="Pfam" id="PF00126">
    <property type="entry name" value="HTH_1"/>
    <property type="match status" value="1"/>
</dbReference>
<dbReference type="Gene3D" id="1.10.10.10">
    <property type="entry name" value="Winged helix-like DNA-binding domain superfamily/Winged helix DNA-binding domain"/>
    <property type="match status" value="1"/>
</dbReference>
<dbReference type="EMBL" id="JAROCC010000021">
    <property type="protein sequence ID" value="MDN4609183.1"/>
    <property type="molecule type" value="Genomic_DNA"/>
</dbReference>
<keyword evidence="7" id="KW-1185">Reference proteome</keyword>
<dbReference type="CDD" id="cd05466">
    <property type="entry name" value="PBP2_LTTR_substrate"/>
    <property type="match status" value="1"/>
</dbReference>
<comment type="similarity">
    <text evidence="1">Belongs to the LysR transcriptional regulatory family.</text>
</comment>
<keyword evidence="4" id="KW-0804">Transcription</keyword>
<dbReference type="PRINTS" id="PR00039">
    <property type="entry name" value="HTHLYSR"/>
</dbReference>
<evidence type="ECO:0000256" key="4">
    <source>
        <dbReference type="ARBA" id="ARBA00023163"/>
    </source>
</evidence>
<evidence type="ECO:0000256" key="1">
    <source>
        <dbReference type="ARBA" id="ARBA00009437"/>
    </source>
</evidence>
<evidence type="ECO:0000313" key="6">
    <source>
        <dbReference type="EMBL" id="MDN4609183.1"/>
    </source>
</evidence>
<sequence>MEIRHLKSFKTVVDLGGFGRAAEHLNYAQSSITAHIQAIEKTLGYPLFNRLGNNYVLTEAGERFLPKATEILRIYELSIENFNESDTPTGSLTIGAPESLTVYRLLPVIKEYNQLYPNVDIFLKSANGDVLCDYLRNGEIDVAILLENHNSNHSDLIIKTLSYEPMSLVKSPSNIENEGETILFTQPGCGYRSTFENYLDTNNILQKSALEFSGIEAIKQLLINGTGMSLLPSFAVKAEVEAGQLKATQLKDHTTTTLLAYHKNKWVSPALEVFINLLKEQRKEVSIS</sequence>
<dbReference type="SUPFAM" id="SSF46785">
    <property type="entry name" value="Winged helix' DNA-binding domain"/>
    <property type="match status" value="1"/>
</dbReference>
<dbReference type="PANTHER" id="PTHR30126:SF100">
    <property type="entry name" value="LYSR-FAMILY TRANSCRIPTIONAL REGULATOR"/>
    <property type="match status" value="1"/>
</dbReference>
<dbReference type="SUPFAM" id="SSF53850">
    <property type="entry name" value="Periplasmic binding protein-like II"/>
    <property type="match status" value="1"/>
</dbReference>
<gene>
    <name evidence="6" type="ORF">P5G49_17100</name>
</gene>
<dbReference type="InterPro" id="IPR036390">
    <property type="entry name" value="WH_DNA-bd_sf"/>
</dbReference>
<protein>
    <submittedName>
        <fullName evidence="6">LysR family transcriptional regulator</fullName>
    </submittedName>
</protein>
<evidence type="ECO:0000313" key="7">
    <source>
        <dbReference type="Proteomes" id="UP001175097"/>
    </source>
</evidence>
<dbReference type="RefSeq" id="WP_301245820.1">
    <property type="nucleotide sequence ID" value="NZ_JAROCC010000021.1"/>
</dbReference>
<evidence type="ECO:0000256" key="3">
    <source>
        <dbReference type="ARBA" id="ARBA00023125"/>
    </source>
</evidence>
<accession>A0ABT8JVI2</accession>
<dbReference type="Pfam" id="PF03466">
    <property type="entry name" value="LysR_substrate"/>
    <property type="match status" value="1"/>
</dbReference>
<reference evidence="6" key="1">
    <citation type="submission" date="2023-03" db="EMBL/GenBank/DDBJ databases">
        <title>MT1 and MT2 Draft Genomes of Novel Species.</title>
        <authorList>
            <person name="Venkateswaran K."/>
        </authorList>
    </citation>
    <scope>NUCLEOTIDE SEQUENCE</scope>
    <source>
        <strain evidence="6">F6_3S_P_2</strain>
    </source>
</reference>
<keyword evidence="2" id="KW-0805">Transcription regulation</keyword>
<dbReference type="InterPro" id="IPR000847">
    <property type="entry name" value="LysR_HTH_N"/>
</dbReference>
<feature type="domain" description="HTH lysR-type" evidence="5">
    <location>
        <begin position="1"/>
        <end position="58"/>
    </location>
</feature>
<organism evidence="6 7">
    <name type="scientific">Sporosarcina highlanderae</name>
    <dbReference type="NCBI Taxonomy" id="3035916"/>
    <lineage>
        <taxon>Bacteria</taxon>
        <taxon>Bacillati</taxon>
        <taxon>Bacillota</taxon>
        <taxon>Bacilli</taxon>
        <taxon>Bacillales</taxon>
        <taxon>Caryophanaceae</taxon>
        <taxon>Sporosarcina</taxon>
    </lineage>
</organism>
<dbReference type="PANTHER" id="PTHR30126">
    <property type="entry name" value="HTH-TYPE TRANSCRIPTIONAL REGULATOR"/>
    <property type="match status" value="1"/>
</dbReference>
<dbReference type="Proteomes" id="UP001175097">
    <property type="component" value="Unassembled WGS sequence"/>
</dbReference>
<dbReference type="PROSITE" id="PS50931">
    <property type="entry name" value="HTH_LYSR"/>
    <property type="match status" value="1"/>
</dbReference>
<name>A0ABT8JVI2_9BACL</name>
<dbReference type="InterPro" id="IPR005119">
    <property type="entry name" value="LysR_subst-bd"/>
</dbReference>
<dbReference type="InterPro" id="IPR036388">
    <property type="entry name" value="WH-like_DNA-bd_sf"/>
</dbReference>
<keyword evidence="3" id="KW-0238">DNA-binding</keyword>
<evidence type="ECO:0000259" key="5">
    <source>
        <dbReference type="PROSITE" id="PS50931"/>
    </source>
</evidence>